<gene>
    <name evidence="1" type="ORF">HG535_0D03630</name>
</gene>
<keyword evidence="2" id="KW-1185">Reference proteome</keyword>
<name>A0A7H9B1X2_ZYGMR</name>
<dbReference type="RefSeq" id="XP_037144383.1">
    <property type="nucleotide sequence ID" value="XM_037288488.1"/>
</dbReference>
<dbReference type="Proteomes" id="UP000509704">
    <property type="component" value="Chromosome 4"/>
</dbReference>
<dbReference type="EMBL" id="CP058607">
    <property type="protein sequence ID" value="QLG72655.1"/>
    <property type="molecule type" value="Genomic_DNA"/>
</dbReference>
<dbReference type="AlphaFoldDB" id="A0A7H9B1X2"/>
<evidence type="ECO:0000313" key="1">
    <source>
        <dbReference type="EMBL" id="QLG72655.1"/>
    </source>
</evidence>
<sequence length="164" mass="19130">MSIEYVLASLLEPKKSNEDAVQTFIFVLGDKARAHVENGKKTESHLLSSINAVVKSRDAIHVLFLNRLQYLFMYLMKFEAEEDPSAVKYDRFVVYGLDALLKQVDDENDKINEDQLRLSNLIFNAAFRIKRKHSLKAITFVPFDDNSDLTMTLQRLERYWRHVC</sequence>
<dbReference type="OrthoDB" id="4053447at2759"/>
<evidence type="ECO:0000313" key="2">
    <source>
        <dbReference type="Proteomes" id="UP000509704"/>
    </source>
</evidence>
<proteinExistence type="predicted"/>
<dbReference type="GeneID" id="59236379"/>
<dbReference type="KEGG" id="zmk:HG535_0D03630"/>
<organism evidence="1 2">
    <name type="scientific">Zygotorulaspora mrakii</name>
    <name type="common">Zygosaccharomyces mrakii</name>
    <dbReference type="NCBI Taxonomy" id="42260"/>
    <lineage>
        <taxon>Eukaryota</taxon>
        <taxon>Fungi</taxon>
        <taxon>Dikarya</taxon>
        <taxon>Ascomycota</taxon>
        <taxon>Saccharomycotina</taxon>
        <taxon>Saccharomycetes</taxon>
        <taxon>Saccharomycetales</taxon>
        <taxon>Saccharomycetaceae</taxon>
        <taxon>Zygotorulaspora</taxon>
    </lineage>
</organism>
<accession>A0A7H9B1X2</accession>
<protein>
    <submittedName>
        <fullName evidence="1">Uncharacterized protein</fullName>
    </submittedName>
</protein>
<reference evidence="1 2" key="1">
    <citation type="submission" date="2020-07" db="EMBL/GenBank/DDBJ databases">
        <title>The yeast mating-type switching endonuclease HO is a domesticated member of an unorthodox homing genetic element family.</title>
        <authorList>
            <person name="Coughlan A.Y."/>
            <person name="Lombardi L."/>
            <person name="Braun-Galleani S."/>
            <person name="Martos A.R."/>
            <person name="Galeote V."/>
            <person name="Bigey F."/>
            <person name="Dequin S."/>
            <person name="Byrne K.P."/>
            <person name="Wolfe K.H."/>
        </authorList>
    </citation>
    <scope>NUCLEOTIDE SEQUENCE [LARGE SCALE GENOMIC DNA]</scope>
    <source>
        <strain evidence="1 2">NRRL Y-6702</strain>
    </source>
</reference>